<name>A0A0U5ETM1_9BACT</name>
<proteinExistence type="predicted"/>
<evidence type="ECO:0000313" key="2">
    <source>
        <dbReference type="Proteomes" id="UP000069902"/>
    </source>
</evidence>
<keyword evidence="2" id="KW-1185">Reference proteome</keyword>
<sequence length="144" mass="16870">MHNLALIEESYKKFVKDLFYWIPEGIFLVNLDLLHHFDLLHFQPATKRKDPSLTRYFHIIESSEKITLVNDDYIVWIIPDRVDNIPVTYTLIALNKLDQELQLEAAFIASGVYNTSKLVLKVLEKFLAEIQDNEQMLAKYKNTA</sequence>
<accession>A0A0U5ETM1</accession>
<dbReference type="KEGG" id="pnl:PNK_1980"/>
<dbReference type="InParanoid" id="A0A0U5ETM1"/>
<dbReference type="AlphaFoldDB" id="A0A0U5ETM1"/>
<dbReference type="EMBL" id="LN879502">
    <property type="protein sequence ID" value="CUI17584.1"/>
    <property type="molecule type" value="Genomic_DNA"/>
</dbReference>
<dbReference type="RefSeq" id="WP_032123897.1">
    <property type="nucleotide sequence ID" value="NZ_LN879502.1"/>
</dbReference>
<gene>
    <name evidence="1" type="ORF">PNK_1980</name>
</gene>
<dbReference type="PATRIC" id="fig|389348.3.peg.2227"/>
<protein>
    <submittedName>
        <fullName evidence="1">Uncharacterized protein</fullName>
    </submittedName>
</protein>
<dbReference type="Proteomes" id="UP000069902">
    <property type="component" value="Chromosome cPNK"/>
</dbReference>
<evidence type="ECO:0000313" key="1">
    <source>
        <dbReference type="EMBL" id="CUI17584.1"/>
    </source>
</evidence>
<reference evidence="2" key="1">
    <citation type="submission" date="2015-09" db="EMBL/GenBank/DDBJ databases">
        <authorList>
            <person name="Bertelli C."/>
        </authorList>
    </citation>
    <scope>NUCLEOTIDE SEQUENCE [LARGE SCALE GENOMIC DNA]</scope>
    <source>
        <strain evidence="2">KNic</strain>
    </source>
</reference>
<organism evidence="1 2">
    <name type="scientific">Candidatus Protochlamydia naegleriophila</name>
    <dbReference type="NCBI Taxonomy" id="389348"/>
    <lineage>
        <taxon>Bacteria</taxon>
        <taxon>Pseudomonadati</taxon>
        <taxon>Chlamydiota</taxon>
        <taxon>Chlamydiia</taxon>
        <taxon>Parachlamydiales</taxon>
        <taxon>Parachlamydiaceae</taxon>
        <taxon>Candidatus Protochlamydia</taxon>
    </lineage>
</organism>